<reference evidence="5" key="1">
    <citation type="submission" date="2020-08" db="EMBL/GenBank/DDBJ databases">
        <title>Ramlibacter sp. USB13 16S ribosomal RNA gene genome sequencing and assembly.</title>
        <authorList>
            <person name="Kang M."/>
        </authorList>
    </citation>
    <scope>NUCLEOTIDE SEQUENCE</scope>
    <source>
        <strain evidence="5">USB13</strain>
    </source>
</reference>
<proteinExistence type="inferred from homology"/>
<dbReference type="SUPFAM" id="SSF46894">
    <property type="entry name" value="C-terminal effector domain of the bipartite response regulators"/>
    <property type="match status" value="1"/>
</dbReference>
<name>A0A923MP74_9BURK</name>
<accession>A0A923MP74</accession>
<dbReference type="InterPro" id="IPR001867">
    <property type="entry name" value="OmpR/PhoB-type_DNA-bd"/>
</dbReference>
<evidence type="ECO:0000256" key="1">
    <source>
        <dbReference type="ARBA" id="ARBA00005820"/>
    </source>
</evidence>
<dbReference type="InterPro" id="IPR011990">
    <property type="entry name" value="TPR-like_helical_dom_sf"/>
</dbReference>
<keyword evidence="6" id="KW-1185">Reference proteome</keyword>
<evidence type="ECO:0000259" key="3">
    <source>
        <dbReference type="SMART" id="SM00862"/>
    </source>
</evidence>
<gene>
    <name evidence="5" type="ORF">H8N03_00050</name>
</gene>
<sequence length="676" mass="73689">MGTGVEIGVETDAHGQAAALTLRLLGPLRLGRDGAPVTLPRSRKARALLAYLALAGRPISRSHLTELLWDVPSDPRGELRWCLSKLRSVLDTPGRARVLAEGDNVALDLSDCSVDVHEVARLLQDGVAGLPPSQLEMLSAAFGDGEFLEGLDVPGSPAFTGWLTAERRRLRARHATVLEHWVRALPLASENALPALERWLALAPFDRQAHERLLDTLAALGRLREGEEHLAATARRYEAEGQDWGPISHVWRAAKERRTGGVAIASSIIAVAPDVQPSQAVTRRASLAILPFVDRTPGGTLRGGLGDGMANDVITRLAKLRSMFVIAEGTMLALAERQVGSEDAGRRLDVDYVASGSLRRGPGTRLTVAVQLAETRSGQVVWAEEFSGALADTFAVLDEIGNRIVTGIANQVEAAERNRAILKNPHSLNAWEAHHRGLWHMMRFNREDNEQARQFFQTAVRLDPTFARPRAGLSFTHFQDAFLGWRERRDAIEHAYAAAADGVMADEHDPAAHWALGRAMWLKDSQDDALRELHAAIELSPNFALGHYTLGFVHAQSGDAQTAIEEADHARALSPMDPLLFGMLASRALALLRLGRHEEAADWAVRSAARPNAHVHIRAIAMLCLASAGRTREAKELMAAVRQADPGYGLASFAQAFKLGPDLDTLVRQATRRLQD</sequence>
<dbReference type="Gene3D" id="1.10.10.10">
    <property type="entry name" value="Winged helix-like DNA-binding domain superfamily/Winged helix DNA-binding domain"/>
    <property type="match status" value="1"/>
</dbReference>
<evidence type="ECO:0000313" key="6">
    <source>
        <dbReference type="Proteomes" id="UP000608513"/>
    </source>
</evidence>
<dbReference type="GO" id="GO:0006355">
    <property type="term" value="P:regulation of DNA-templated transcription"/>
    <property type="evidence" value="ECO:0007669"/>
    <property type="project" value="InterPro"/>
</dbReference>
<dbReference type="AlphaFoldDB" id="A0A923MP74"/>
<comment type="caution">
    <text evidence="5">The sequence shown here is derived from an EMBL/GenBank/DDBJ whole genome shotgun (WGS) entry which is preliminary data.</text>
</comment>
<evidence type="ECO:0000313" key="5">
    <source>
        <dbReference type="EMBL" id="MBC5781312.1"/>
    </source>
</evidence>
<dbReference type="GO" id="GO:0003677">
    <property type="term" value="F:DNA binding"/>
    <property type="evidence" value="ECO:0007669"/>
    <property type="project" value="UniProtKB-KW"/>
</dbReference>
<evidence type="ECO:0000256" key="2">
    <source>
        <dbReference type="ARBA" id="ARBA00023125"/>
    </source>
</evidence>
<dbReference type="Gene3D" id="1.25.40.10">
    <property type="entry name" value="Tetratricopeptide repeat domain"/>
    <property type="match status" value="2"/>
</dbReference>
<dbReference type="GO" id="GO:0000160">
    <property type="term" value="P:phosphorelay signal transduction system"/>
    <property type="evidence" value="ECO:0007669"/>
    <property type="project" value="InterPro"/>
</dbReference>
<dbReference type="Gene3D" id="3.40.50.10070">
    <property type="entry name" value="TolB, N-terminal domain"/>
    <property type="match status" value="1"/>
</dbReference>
<organism evidence="5 6">
    <name type="scientific">Ramlibacter cellulosilyticus</name>
    <dbReference type="NCBI Taxonomy" id="2764187"/>
    <lineage>
        <taxon>Bacteria</taxon>
        <taxon>Pseudomonadati</taxon>
        <taxon>Pseudomonadota</taxon>
        <taxon>Betaproteobacteria</taxon>
        <taxon>Burkholderiales</taxon>
        <taxon>Comamonadaceae</taxon>
        <taxon>Ramlibacter</taxon>
    </lineage>
</organism>
<dbReference type="PANTHER" id="PTHR35807">
    <property type="entry name" value="TRANSCRIPTIONAL REGULATOR REDD-RELATED"/>
    <property type="match status" value="1"/>
</dbReference>
<dbReference type="InterPro" id="IPR051677">
    <property type="entry name" value="AfsR-DnrI-RedD_regulator"/>
</dbReference>
<keyword evidence="2" id="KW-0238">DNA-binding</keyword>
<dbReference type="InterPro" id="IPR036388">
    <property type="entry name" value="WH-like_DNA-bd_sf"/>
</dbReference>
<dbReference type="InterPro" id="IPR016032">
    <property type="entry name" value="Sig_transdc_resp-reg_C-effctor"/>
</dbReference>
<dbReference type="InterPro" id="IPR005158">
    <property type="entry name" value="BTAD"/>
</dbReference>
<dbReference type="SMART" id="SM00862">
    <property type="entry name" value="Trans_reg_C"/>
    <property type="match status" value="1"/>
</dbReference>
<evidence type="ECO:0000259" key="4">
    <source>
        <dbReference type="SMART" id="SM01043"/>
    </source>
</evidence>
<feature type="domain" description="OmpR/PhoB-type" evidence="3">
    <location>
        <begin position="34"/>
        <end position="107"/>
    </location>
</feature>
<dbReference type="EMBL" id="JACORT010000001">
    <property type="protein sequence ID" value="MBC5781312.1"/>
    <property type="molecule type" value="Genomic_DNA"/>
</dbReference>
<comment type="similarity">
    <text evidence="1">Belongs to the AfsR/DnrI/RedD regulatory family.</text>
</comment>
<dbReference type="SMART" id="SM01043">
    <property type="entry name" value="BTAD"/>
    <property type="match status" value="1"/>
</dbReference>
<feature type="domain" description="Bacterial transcriptional activator" evidence="4">
    <location>
        <begin position="114"/>
        <end position="255"/>
    </location>
</feature>
<protein>
    <submittedName>
        <fullName evidence="5">Transcriptional regulator</fullName>
    </submittedName>
</protein>
<dbReference type="SUPFAM" id="SSF48452">
    <property type="entry name" value="TPR-like"/>
    <property type="match status" value="2"/>
</dbReference>
<dbReference type="Proteomes" id="UP000608513">
    <property type="component" value="Unassembled WGS sequence"/>
</dbReference>